<organism evidence="1 2">
    <name type="scientific">Trichophyton soudanense CBS 452.61</name>
    <dbReference type="NCBI Taxonomy" id="1215331"/>
    <lineage>
        <taxon>Eukaryota</taxon>
        <taxon>Fungi</taxon>
        <taxon>Dikarya</taxon>
        <taxon>Ascomycota</taxon>
        <taxon>Pezizomycotina</taxon>
        <taxon>Eurotiomycetes</taxon>
        <taxon>Eurotiomycetidae</taxon>
        <taxon>Onygenales</taxon>
        <taxon>Arthrodermataceae</taxon>
        <taxon>Trichophyton</taxon>
    </lineage>
</organism>
<dbReference type="HOGENOM" id="CLU_921940_0_0_1"/>
<evidence type="ECO:0000313" key="2">
    <source>
        <dbReference type="Proteomes" id="UP000023623"/>
    </source>
</evidence>
<dbReference type="Proteomes" id="UP000023623">
    <property type="component" value="Unassembled WGS sequence"/>
</dbReference>
<name>A0A022XDA3_TRISD</name>
<dbReference type="AlphaFoldDB" id="A0A022XDA3"/>
<dbReference type="OrthoDB" id="5149641at2759"/>
<dbReference type="EMBL" id="KK208951">
    <property type="protein sequence ID" value="EZF68469.1"/>
    <property type="molecule type" value="Genomic_DNA"/>
</dbReference>
<sequence length="323" mass="37135">MRCSSALIRQMYWRPSYLGGQQLRRCYRIPSETTTTPRPIATDLSILKAAATPVLSQETPRVRWAGVFGDFAVGAENDYSVVDVIILYDSDKVGHNRWPPQLRDLDKILPVAWGRNAVVEELTIKKVPHFWCIVQFLQSRVIFGSDDDPIVMQVRQEWLDILVNGAMHFKSLIRDINDITTTIQGKSPEKLCSDSRLRQTVLERIMAVLDTIDRDLVNECSSSPFKELLQFDGQRDYDLIQDRMKRIIKGNQTQSKHSVDQSDQLCRSLWRLATASGRGTLDRLGKWIEMHVIAGIEEAVEQRGHVQSLTPKERIHVEYYYYA</sequence>
<proteinExistence type="predicted"/>
<accession>A0A022XDA3</accession>
<reference evidence="1 2" key="1">
    <citation type="submission" date="2014-02" db="EMBL/GenBank/DDBJ databases">
        <title>The Genome Sequence of Trichophyton rubrum (morphotype soudanense) CBS 452.61.</title>
        <authorList>
            <consortium name="The Broad Institute Genomics Platform"/>
            <person name="Cuomo C.A."/>
            <person name="White T.C."/>
            <person name="Graser Y."/>
            <person name="Martinez-Rossi N."/>
            <person name="Heitman J."/>
            <person name="Young S.K."/>
            <person name="Zeng Q."/>
            <person name="Gargeya S."/>
            <person name="Abouelleil A."/>
            <person name="Alvarado L."/>
            <person name="Chapman S.B."/>
            <person name="Gainer-Dewar J."/>
            <person name="Goldberg J."/>
            <person name="Griggs A."/>
            <person name="Gujja S."/>
            <person name="Hansen M."/>
            <person name="Howarth C."/>
            <person name="Imamovic A."/>
            <person name="Larimer J."/>
            <person name="Martinez D."/>
            <person name="Murphy C."/>
            <person name="Pearson M.D."/>
            <person name="Persinoti G."/>
            <person name="Poon T."/>
            <person name="Priest M."/>
            <person name="Roberts A.D."/>
            <person name="Saif S."/>
            <person name="Shea T.D."/>
            <person name="Sykes S.N."/>
            <person name="Wortman J."/>
            <person name="Nusbaum C."/>
            <person name="Birren B."/>
        </authorList>
    </citation>
    <scope>NUCLEOTIDE SEQUENCE [LARGE SCALE GENOMIC DNA]</scope>
    <source>
        <strain evidence="1 2">CBS 452.61</strain>
    </source>
</reference>
<protein>
    <submittedName>
        <fullName evidence="1">Uncharacterized protein</fullName>
    </submittedName>
</protein>
<keyword evidence="2" id="KW-1185">Reference proteome</keyword>
<gene>
    <name evidence="1" type="ORF">H105_08987</name>
</gene>
<evidence type="ECO:0000313" key="1">
    <source>
        <dbReference type="EMBL" id="EZF68469.1"/>
    </source>
</evidence>